<dbReference type="KEGG" id="bvk:117235929"/>
<reference evidence="3" key="1">
    <citation type="submission" date="2025-08" db="UniProtKB">
        <authorList>
            <consortium name="RefSeq"/>
        </authorList>
    </citation>
    <scope>IDENTIFICATION</scope>
    <source>
        <tissue evidence="3">Muscle</tissue>
    </source>
</reference>
<dbReference type="GeneID" id="117235929"/>
<organism evidence="2 3">
    <name type="scientific">Bombus vosnesenskii</name>
    <dbReference type="NCBI Taxonomy" id="207650"/>
    <lineage>
        <taxon>Eukaryota</taxon>
        <taxon>Metazoa</taxon>
        <taxon>Ecdysozoa</taxon>
        <taxon>Arthropoda</taxon>
        <taxon>Hexapoda</taxon>
        <taxon>Insecta</taxon>
        <taxon>Pterygota</taxon>
        <taxon>Neoptera</taxon>
        <taxon>Endopterygota</taxon>
        <taxon>Hymenoptera</taxon>
        <taxon>Apocrita</taxon>
        <taxon>Aculeata</taxon>
        <taxon>Apoidea</taxon>
        <taxon>Anthophila</taxon>
        <taxon>Apidae</taxon>
        <taxon>Bombus</taxon>
        <taxon>Pyrobombus</taxon>
    </lineage>
</organism>
<keyword evidence="1" id="KW-0472">Membrane</keyword>
<proteinExistence type="predicted"/>
<accession>A0A6J3KMS8</accession>
<dbReference type="AlphaFoldDB" id="A0A6J3KMS8"/>
<gene>
    <name evidence="3" type="primary">LOC117235929</name>
</gene>
<keyword evidence="2" id="KW-1185">Reference proteome</keyword>
<name>A0A6J3KMS8_9HYME</name>
<evidence type="ECO:0000256" key="1">
    <source>
        <dbReference type="SAM" id="Phobius"/>
    </source>
</evidence>
<dbReference type="Proteomes" id="UP000504631">
    <property type="component" value="Unplaced"/>
</dbReference>
<keyword evidence="1" id="KW-1133">Transmembrane helix</keyword>
<protein>
    <submittedName>
        <fullName evidence="3">Uncharacterized protein LOC117235929</fullName>
    </submittedName>
</protein>
<keyword evidence="1" id="KW-0812">Transmembrane</keyword>
<evidence type="ECO:0000313" key="3">
    <source>
        <dbReference type="RefSeq" id="XP_033354310.1"/>
    </source>
</evidence>
<feature type="transmembrane region" description="Helical" evidence="1">
    <location>
        <begin position="52"/>
        <end position="70"/>
    </location>
</feature>
<evidence type="ECO:0000313" key="2">
    <source>
        <dbReference type="Proteomes" id="UP000504631"/>
    </source>
</evidence>
<sequence>MIDDREKRRSGEIVSVRFSNALHGQELMRPSARADLVSVNGIFVVKSTMDDILFSTIGFLLSTGIFSQYIRRRLLKQLSLDELLIAHECALRVQSFIIPDIHSNYFLERNEEFQ</sequence>
<dbReference type="RefSeq" id="XP_033354310.1">
    <property type="nucleotide sequence ID" value="XM_033498419.1"/>
</dbReference>